<evidence type="ECO:0000313" key="2">
    <source>
        <dbReference type="Proteomes" id="UP001175226"/>
    </source>
</evidence>
<evidence type="ECO:0000313" key="1">
    <source>
        <dbReference type="EMBL" id="KAK0433939.1"/>
    </source>
</evidence>
<proteinExistence type="predicted"/>
<dbReference type="Proteomes" id="UP001175226">
    <property type="component" value="Unassembled WGS sequence"/>
</dbReference>
<protein>
    <submittedName>
        <fullName evidence="1">Uncharacterized protein</fullName>
    </submittedName>
</protein>
<gene>
    <name evidence="1" type="ORF">EV421DRAFT_1741164</name>
</gene>
<organism evidence="1 2">
    <name type="scientific">Armillaria borealis</name>
    <dbReference type="NCBI Taxonomy" id="47425"/>
    <lineage>
        <taxon>Eukaryota</taxon>
        <taxon>Fungi</taxon>
        <taxon>Dikarya</taxon>
        <taxon>Basidiomycota</taxon>
        <taxon>Agaricomycotina</taxon>
        <taxon>Agaricomycetes</taxon>
        <taxon>Agaricomycetidae</taxon>
        <taxon>Agaricales</taxon>
        <taxon>Marasmiineae</taxon>
        <taxon>Physalacriaceae</taxon>
        <taxon>Armillaria</taxon>
    </lineage>
</organism>
<reference evidence="1" key="1">
    <citation type="submission" date="2023-06" db="EMBL/GenBank/DDBJ databases">
        <authorList>
            <consortium name="Lawrence Berkeley National Laboratory"/>
            <person name="Ahrendt S."/>
            <person name="Sahu N."/>
            <person name="Indic B."/>
            <person name="Wong-Bajracharya J."/>
            <person name="Merenyi Z."/>
            <person name="Ke H.-M."/>
            <person name="Monk M."/>
            <person name="Kocsube S."/>
            <person name="Drula E."/>
            <person name="Lipzen A."/>
            <person name="Balint B."/>
            <person name="Henrissat B."/>
            <person name="Andreopoulos B."/>
            <person name="Martin F.M."/>
            <person name="Harder C.B."/>
            <person name="Rigling D."/>
            <person name="Ford K.L."/>
            <person name="Foster G.D."/>
            <person name="Pangilinan J."/>
            <person name="Papanicolaou A."/>
            <person name="Barry K."/>
            <person name="LaButti K."/>
            <person name="Viragh M."/>
            <person name="Koriabine M."/>
            <person name="Yan M."/>
            <person name="Riley R."/>
            <person name="Champramary S."/>
            <person name="Plett K.L."/>
            <person name="Tsai I.J."/>
            <person name="Slot J."/>
            <person name="Sipos G."/>
            <person name="Plett J."/>
            <person name="Nagy L.G."/>
            <person name="Grigoriev I.V."/>
        </authorList>
    </citation>
    <scope>NUCLEOTIDE SEQUENCE</scope>
    <source>
        <strain evidence="1">FPL87.14</strain>
    </source>
</reference>
<name>A0AA39MHJ3_9AGAR</name>
<accession>A0AA39MHJ3</accession>
<dbReference type="EMBL" id="JAUEPT010000075">
    <property type="protein sequence ID" value="KAK0433939.1"/>
    <property type="molecule type" value="Genomic_DNA"/>
</dbReference>
<dbReference type="AlphaFoldDB" id="A0AA39MHJ3"/>
<comment type="caution">
    <text evidence="1">The sequence shown here is derived from an EMBL/GenBank/DDBJ whole genome shotgun (WGS) entry which is preliminary data.</text>
</comment>
<keyword evidence="2" id="KW-1185">Reference proteome</keyword>
<feature type="non-terminal residue" evidence="1">
    <location>
        <position position="1"/>
    </location>
</feature>
<sequence>EAAAVRALSRYDIVTESTSRVVVITEFSSNEELAAKVRYEFSHSRYVYIPSGSMDSLRKDGKELDMSYLQEFGIWSRQLVQYIDYEQRFSNPKAQHIHTTIRDFVNAIDDPKVLQVVLDLPLNQSLPCGLTCPNDGDNDSLTIALGAFFITPAVLTDAHHDAEGHSTAIVGQKGVKFWSILTLKPQLQPPGSFHRVYTPIPSFATGAAFFVYEALHWTEISRHIDARDHRSVTDIEHDDPSGYQMLLAMQAMGSRLFYKRALSAHCLMILAPEDYVYQRRSLQKDFNGNEEKQTYRTKKTRLEEIRSLLHYEHGIEYADQIRLFLGFQTQDSLRSYVHNFKGDGPDELVSIAPINPPVSDIPSMITLCFNHTASIGHYRLKGALRAANTEWFSKSRLIPVLNRRARPGF</sequence>